<name>A0A371FAE7_MUCPR</name>
<evidence type="ECO:0000256" key="1">
    <source>
        <dbReference type="SAM" id="MobiDB-lite"/>
    </source>
</evidence>
<evidence type="ECO:0000313" key="3">
    <source>
        <dbReference type="Proteomes" id="UP000257109"/>
    </source>
</evidence>
<gene>
    <name evidence="2" type="ORF">CR513_44873</name>
</gene>
<feature type="region of interest" description="Disordered" evidence="1">
    <location>
        <begin position="1"/>
        <end position="25"/>
    </location>
</feature>
<reference evidence="2" key="1">
    <citation type="submission" date="2018-05" db="EMBL/GenBank/DDBJ databases">
        <title>Draft genome of Mucuna pruriens seed.</title>
        <authorList>
            <person name="Nnadi N.E."/>
            <person name="Vos R."/>
            <person name="Hasami M.H."/>
            <person name="Devisetty U.K."/>
            <person name="Aguiy J.C."/>
        </authorList>
    </citation>
    <scope>NUCLEOTIDE SEQUENCE [LARGE SCALE GENOMIC DNA]</scope>
    <source>
        <strain evidence="2">JCA_2017</strain>
    </source>
</reference>
<protein>
    <submittedName>
        <fullName evidence="2">Uncharacterized protein</fullName>
    </submittedName>
</protein>
<comment type="caution">
    <text evidence="2">The sequence shown here is derived from an EMBL/GenBank/DDBJ whole genome shotgun (WGS) entry which is preliminary data.</text>
</comment>
<dbReference type="OrthoDB" id="1400091at2759"/>
<dbReference type="Gene3D" id="2.40.70.10">
    <property type="entry name" value="Acid Proteases"/>
    <property type="match status" value="1"/>
</dbReference>
<sequence length="195" mass="21916">MKPPSSKEPSTPSLEGSSEALQAQPKKRYLRTVNNIHVDANQARRQLLPITFTDQDIVGLDLEQNSHLVITIEVANFAIKKVLIDQGNSANILYMSTFRRLQILEIKMCSYHEQLVGFSRECVDTHGYIDLLTTFDDSSVLRMISICYLKMATDTSYNILINRLMLNSLDAIVSTPHLAMKFPSSNGQVVIIKAD</sequence>
<keyword evidence="3" id="KW-1185">Reference proteome</keyword>
<organism evidence="2 3">
    <name type="scientific">Mucuna pruriens</name>
    <name type="common">Velvet bean</name>
    <name type="synonym">Dolichos pruriens</name>
    <dbReference type="NCBI Taxonomy" id="157652"/>
    <lineage>
        <taxon>Eukaryota</taxon>
        <taxon>Viridiplantae</taxon>
        <taxon>Streptophyta</taxon>
        <taxon>Embryophyta</taxon>
        <taxon>Tracheophyta</taxon>
        <taxon>Spermatophyta</taxon>
        <taxon>Magnoliopsida</taxon>
        <taxon>eudicotyledons</taxon>
        <taxon>Gunneridae</taxon>
        <taxon>Pentapetalae</taxon>
        <taxon>rosids</taxon>
        <taxon>fabids</taxon>
        <taxon>Fabales</taxon>
        <taxon>Fabaceae</taxon>
        <taxon>Papilionoideae</taxon>
        <taxon>50 kb inversion clade</taxon>
        <taxon>NPAAA clade</taxon>
        <taxon>indigoferoid/millettioid clade</taxon>
        <taxon>Phaseoleae</taxon>
        <taxon>Mucuna</taxon>
    </lineage>
</organism>
<dbReference type="Proteomes" id="UP000257109">
    <property type="component" value="Unassembled WGS sequence"/>
</dbReference>
<evidence type="ECO:0000313" key="2">
    <source>
        <dbReference type="EMBL" id="RDX75262.1"/>
    </source>
</evidence>
<accession>A0A371FAE7</accession>
<dbReference type="EMBL" id="QJKJ01009885">
    <property type="protein sequence ID" value="RDX75262.1"/>
    <property type="molecule type" value="Genomic_DNA"/>
</dbReference>
<dbReference type="PANTHER" id="PTHR33240:SF15">
    <property type="entry name" value="GAG-PRO-LIKE PROTEIN"/>
    <property type="match status" value="1"/>
</dbReference>
<dbReference type="InterPro" id="IPR021109">
    <property type="entry name" value="Peptidase_aspartic_dom_sf"/>
</dbReference>
<feature type="non-terminal residue" evidence="2">
    <location>
        <position position="1"/>
    </location>
</feature>
<dbReference type="PANTHER" id="PTHR33240">
    <property type="entry name" value="OS08G0508500 PROTEIN"/>
    <property type="match status" value="1"/>
</dbReference>
<dbReference type="AlphaFoldDB" id="A0A371FAE7"/>
<proteinExistence type="predicted"/>